<dbReference type="EMBL" id="NOII01000013">
    <property type="protein sequence ID" value="OYD56391.1"/>
    <property type="molecule type" value="Genomic_DNA"/>
</dbReference>
<dbReference type="OrthoDB" id="3010230at2"/>
<dbReference type="InterPro" id="IPR031834">
    <property type="entry name" value="RnlB/LsoB_antitoxin"/>
</dbReference>
<comment type="caution">
    <text evidence="1">The sequence shown here is derived from an EMBL/GenBank/DDBJ whole genome shotgun (WGS) entry which is preliminary data.</text>
</comment>
<name>A0A235F539_9BACL</name>
<reference evidence="1 2" key="1">
    <citation type="submission" date="2017-07" db="EMBL/GenBank/DDBJ databases">
        <title>Fictibacillus sp. nov. GDSW-R2A3 Genome sequencing and assembly.</title>
        <authorList>
            <person name="Mayilraj S."/>
        </authorList>
    </citation>
    <scope>NUCLEOTIDE SEQUENCE [LARGE SCALE GENOMIC DNA]</scope>
    <source>
        <strain evidence="1 2">GDSW-R2A3</strain>
    </source>
</reference>
<organism evidence="1 2">
    <name type="scientific">Fictibacillus aquaticus</name>
    <dbReference type="NCBI Taxonomy" id="2021314"/>
    <lineage>
        <taxon>Bacteria</taxon>
        <taxon>Bacillati</taxon>
        <taxon>Bacillota</taxon>
        <taxon>Bacilli</taxon>
        <taxon>Bacillales</taxon>
        <taxon>Fictibacillaceae</taxon>
        <taxon>Fictibacillus</taxon>
    </lineage>
</organism>
<dbReference type="RefSeq" id="WP_094253873.1">
    <property type="nucleotide sequence ID" value="NZ_JBHLXL010000005.1"/>
</dbReference>
<dbReference type="AlphaFoldDB" id="A0A235F539"/>
<evidence type="ECO:0000313" key="1">
    <source>
        <dbReference type="EMBL" id="OYD56391.1"/>
    </source>
</evidence>
<protein>
    <submittedName>
        <fullName evidence="1">Uncharacterized protein</fullName>
    </submittedName>
</protein>
<dbReference type="Proteomes" id="UP000215059">
    <property type="component" value="Unassembled WGS sequence"/>
</dbReference>
<dbReference type="Pfam" id="PF15933">
    <property type="entry name" value="RnlB_antitoxin"/>
    <property type="match status" value="1"/>
</dbReference>
<accession>A0A235F539</accession>
<evidence type="ECO:0000313" key="2">
    <source>
        <dbReference type="Proteomes" id="UP000215059"/>
    </source>
</evidence>
<gene>
    <name evidence="1" type="ORF">CGZ90_17715</name>
</gene>
<keyword evidence="2" id="KW-1185">Reference proteome</keyword>
<sequence length="126" mass="14598">MQRYTLLQLNGKVNHYAGMVVAISYLDPLENMEQISRLESDLKHYSMSGKILFDLLSYVGNNSERYLTLEFNGERFDLNSCEFVQFPIESDIRKKSMEVFKQLNEGIFNTVLNSNQIKLLLHGVVI</sequence>
<proteinExistence type="predicted"/>